<sequence length="134" mass="14110">MHPFRLRQRLFAWLAAFAMMLGALAPAVSQAMTSDGGGWVELCSAAGTHRVLLDAATYAAYAEPGSQDDSGRNESGLEACPYCLAHAGSVGLPPSAITLALPRPAEHFPLLFYRAPQPLFAWTAASPRAPPSAS</sequence>
<dbReference type="InterPro" id="IPR021333">
    <property type="entry name" value="DUF2946"/>
</dbReference>
<evidence type="ECO:0000313" key="3">
    <source>
        <dbReference type="Proteomes" id="UP000536534"/>
    </source>
</evidence>
<organism evidence="2 3">
    <name type="scientific">Thauera phenolivorans</name>
    <dbReference type="NCBI Taxonomy" id="1792543"/>
    <lineage>
        <taxon>Bacteria</taxon>
        <taxon>Pseudomonadati</taxon>
        <taxon>Pseudomonadota</taxon>
        <taxon>Betaproteobacteria</taxon>
        <taxon>Rhodocyclales</taxon>
        <taxon>Zoogloeaceae</taxon>
        <taxon>Thauera</taxon>
    </lineage>
</organism>
<dbReference type="AlphaFoldDB" id="A0A7X7LY24"/>
<dbReference type="Pfam" id="PF11162">
    <property type="entry name" value="DUF2946"/>
    <property type="match status" value="1"/>
</dbReference>
<comment type="caution">
    <text evidence="2">The sequence shown here is derived from an EMBL/GenBank/DDBJ whole genome shotgun (WGS) entry which is preliminary data.</text>
</comment>
<proteinExistence type="predicted"/>
<accession>A0A7X7LY24</accession>
<keyword evidence="1" id="KW-0732">Signal</keyword>
<feature type="signal peptide" evidence="1">
    <location>
        <begin position="1"/>
        <end position="25"/>
    </location>
</feature>
<protein>
    <submittedName>
        <fullName evidence="2">DUF2946 domain-containing protein</fullName>
    </submittedName>
</protein>
<gene>
    <name evidence="2" type="ORF">GX576_12970</name>
</gene>
<evidence type="ECO:0000256" key="1">
    <source>
        <dbReference type="SAM" id="SignalP"/>
    </source>
</evidence>
<reference evidence="2 3" key="1">
    <citation type="journal article" date="2020" name="Biotechnol. Biofuels">
        <title>New insights from the biogas microbiome by comprehensive genome-resolved metagenomics of nearly 1600 species originating from multiple anaerobic digesters.</title>
        <authorList>
            <person name="Campanaro S."/>
            <person name="Treu L."/>
            <person name="Rodriguez-R L.M."/>
            <person name="Kovalovszki A."/>
            <person name="Ziels R.M."/>
            <person name="Maus I."/>
            <person name="Zhu X."/>
            <person name="Kougias P.G."/>
            <person name="Basile A."/>
            <person name="Luo G."/>
            <person name="Schluter A."/>
            <person name="Konstantinidis K.T."/>
            <person name="Angelidaki I."/>
        </authorList>
    </citation>
    <scope>NUCLEOTIDE SEQUENCE [LARGE SCALE GENOMIC DNA]</scope>
    <source>
        <strain evidence="2">AS06rmzACSIP_256</strain>
    </source>
</reference>
<dbReference type="Proteomes" id="UP000536534">
    <property type="component" value="Unassembled WGS sequence"/>
</dbReference>
<dbReference type="EMBL" id="JAAYYV010000358">
    <property type="protein sequence ID" value="NLF55284.1"/>
    <property type="molecule type" value="Genomic_DNA"/>
</dbReference>
<evidence type="ECO:0000313" key="2">
    <source>
        <dbReference type="EMBL" id="NLF55284.1"/>
    </source>
</evidence>
<feature type="chain" id="PRO_5031180807" evidence="1">
    <location>
        <begin position="26"/>
        <end position="134"/>
    </location>
</feature>
<name>A0A7X7LY24_9RHOO</name>